<evidence type="ECO:0000256" key="2">
    <source>
        <dbReference type="SAM" id="Phobius"/>
    </source>
</evidence>
<evidence type="ECO:0000313" key="3">
    <source>
        <dbReference type="EMBL" id="RPA88003.1"/>
    </source>
</evidence>
<gene>
    <name evidence="3" type="ORF">BJ508DRAFT_1391</name>
</gene>
<feature type="region of interest" description="Disordered" evidence="1">
    <location>
        <begin position="351"/>
        <end position="384"/>
    </location>
</feature>
<dbReference type="CDD" id="cd00174">
    <property type="entry name" value="SH3"/>
    <property type="match status" value="1"/>
</dbReference>
<evidence type="ECO:0000313" key="4">
    <source>
        <dbReference type="Proteomes" id="UP000275078"/>
    </source>
</evidence>
<dbReference type="Proteomes" id="UP000275078">
    <property type="component" value="Unassembled WGS sequence"/>
</dbReference>
<dbReference type="InterPro" id="IPR036028">
    <property type="entry name" value="SH3-like_dom_sf"/>
</dbReference>
<dbReference type="SUPFAM" id="SSF50044">
    <property type="entry name" value="SH3-domain"/>
    <property type="match status" value="1"/>
</dbReference>
<feature type="region of interest" description="Disordered" evidence="1">
    <location>
        <begin position="293"/>
        <end position="313"/>
    </location>
</feature>
<evidence type="ECO:0008006" key="5">
    <source>
        <dbReference type="Google" id="ProtNLM"/>
    </source>
</evidence>
<feature type="region of interest" description="Disordered" evidence="1">
    <location>
        <begin position="398"/>
        <end position="442"/>
    </location>
</feature>
<dbReference type="EMBL" id="ML119645">
    <property type="protein sequence ID" value="RPA88003.1"/>
    <property type="molecule type" value="Genomic_DNA"/>
</dbReference>
<keyword evidence="2" id="KW-0812">Transmembrane</keyword>
<dbReference type="STRING" id="1160509.A0A3N4IP87"/>
<feature type="compositionally biased region" description="Low complexity" evidence="1">
    <location>
        <begin position="358"/>
        <end position="369"/>
    </location>
</feature>
<dbReference type="AlphaFoldDB" id="A0A3N4IP87"/>
<feature type="compositionally biased region" description="Polar residues" evidence="1">
    <location>
        <begin position="611"/>
        <end position="633"/>
    </location>
</feature>
<feature type="region of interest" description="Disordered" evidence="1">
    <location>
        <begin position="605"/>
        <end position="652"/>
    </location>
</feature>
<feature type="region of interest" description="Disordered" evidence="1">
    <location>
        <begin position="36"/>
        <end position="56"/>
    </location>
</feature>
<feature type="compositionally biased region" description="Low complexity" evidence="1">
    <location>
        <begin position="426"/>
        <end position="438"/>
    </location>
</feature>
<feature type="transmembrane region" description="Helical" evidence="2">
    <location>
        <begin position="319"/>
        <end position="342"/>
    </location>
</feature>
<keyword evidence="2" id="KW-1133">Transmembrane helix</keyword>
<organism evidence="3 4">
    <name type="scientific">Ascobolus immersus RN42</name>
    <dbReference type="NCBI Taxonomy" id="1160509"/>
    <lineage>
        <taxon>Eukaryota</taxon>
        <taxon>Fungi</taxon>
        <taxon>Dikarya</taxon>
        <taxon>Ascomycota</taxon>
        <taxon>Pezizomycotina</taxon>
        <taxon>Pezizomycetes</taxon>
        <taxon>Pezizales</taxon>
        <taxon>Ascobolaceae</taxon>
        <taxon>Ascobolus</taxon>
    </lineage>
</organism>
<accession>A0A3N4IP87</accession>
<evidence type="ECO:0000256" key="1">
    <source>
        <dbReference type="SAM" id="MobiDB-lite"/>
    </source>
</evidence>
<dbReference type="OrthoDB" id="2163411at2759"/>
<reference evidence="3 4" key="1">
    <citation type="journal article" date="2018" name="Nat. Ecol. Evol.">
        <title>Pezizomycetes genomes reveal the molecular basis of ectomycorrhizal truffle lifestyle.</title>
        <authorList>
            <person name="Murat C."/>
            <person name="Payen T."/>
            <person name="Noel B."/>
            <person name="Kuo A."/>
            <person name="Morin E."/>
            <person name="Chen J."/>
            <person name="Kohler A."/>
            <person name="Krizsan K."/>
            <person name="Balestrini R."/>
            <person name="Da Silva C."/>
            <person name="Montanini B."/>
            <person name="Hainaut M."/>
            <person name="Levati E."/>
            <person name="Barry K.W."/>
            <person name="Belfiori B."/>
            <person name="Cichocki N."/>
            <person name="Clum A."/>
            <person name="Dockter R.B."/>
            <person name="Fauchery L."/>
            <person name="Guy J."/>
            <person name="Iotti M."/>
            <person name="Le Tacon F."/>
            <person name="Lindquist E.A."/>
            <person name="Lipzen A."/>
            <person name="Malagnac F."/>
            <person name="Mello A."/>
            <person name="Molinier V."/>
            <person name="Miyauchi S."/>
            <person name="Poulain J."/>
            <person name="Riccioni C."/>
            <person name="Rubini A."/>
            <person name="Sitrit Y."/>
            <person name="Splivallo R."/>
            <person name="Traeger S."/>
            <person name="Wang M."/>
            <person name="Zifcakova L."/>
            <person name="Wipf D."/>
            <person name="Zambonelli A."/>
            <person name="Paolocci F."/>
            <person name="Nowrousian M."/>
            <person name="Ottonello S."/>
            <person name="Baldrian P."/>
            <person name="Spatafora J.W."/>
            <person name="Henrissat B."/>
            <person name="Nagy L.G."/>
            <person name="Aury J.M."/>
            <person name="Wincker P."/>
            <person name="Grigoriev I.V."/>
            <person name="Bonfante P."/>
            <person name="Martin F.M."/>
        </authorList>
    </citation>
    <scope>NUCLEOTIDE SEQUENCE [LARGE SCALE GENOMIC DNA]</scope>
    <source>
        <strain evidence="3 4">RN42</strain>
    </source>
</reference>
<keyword evidence="2" id="KW-0472">Membrane</keyword>
<sequence>MSNYGRTGAGTTTPTIARNVELDTAGLGLLDDNNAGVGMDGSDGQHGRKGTRPKRKGTVGFGELLLLSTLLVPMATAQTTNCISLKGSKACPAFQSSFIDKTQIGDFPFLQFVGNAEQFDDALGRYIDEGYSKKTYLDRFGCSALELSNTTNLYARFTTSVLCSRIIQASKASCALTKEQSGALCAEDCGSWAMSEQIIVSDTNTCGNSSEAATDQIRSDFTICAIPIASLSGDCISATSNEANLCGFRYNLPGFCYYCQKQQKSLESTDTCCYKANAETVCKGVELPNVDNLPPLPLDTPASDPTSSKPKSDGLSKGALAGIIIGSVAAAALLAILAFLLWRRKKAQQVFVPQTSPRARSSGRSRAASMTFVPQTSGSASRGYEVLPGSRVARMSALEHQPTSSDTASPPPLPTGPSARRRRDNNSSSSDFGLDGDSPTSTERQRYAAELHRPLHPPPRDRNASLSSASIMLSDIYPSSPVPDEKAYSPSGQEQLPFFKDYYSQSNIYTGDKVAVLWPYEPKATDEFGLERGDVLEIVGIWDDGWATGIKLDQTPEEVIERKRQQRDSGVSGRRASPPPRDSTIKAFPLVCVCIPETWAQTIESEEQAQYDRQSVAPSTPDTNQFGSISSSPPARMPSKPSARFKDDLGAR</sequence>
<keyword evidence="4" id="KW-1185">Reference proteome</keyword>
<dbReference type="Gene3D" id="2.30.30.40">
    <property type="entry name" value="SH3 Domains"/>
    <property type="match status" value="1"/>
</dbReference>
<proteinExistence type="predicted"/>
<protein>
    <recommendedName>
        <fullName evidence="5">SH3 domain-containing protein</fullName>
    </recommendedName>
</protein>
<name>A0A3N4IP87_ASCIM</name>
<feature type="compositionally biased region" description="Basic residues" evidence="1">
    <location>
        <begin position="47"/>
        <end position="56"/>
    </location>
</feature>
<feature type="region of interest" description="Disordered" evidence="1">
    <location>
        <begin position="557"/>
        <end position="583"/>
    </location>
</feature>